<protein>
    <submittedName>
        <fullName evidence="1">Uncharacterized protein</fullName>
    </submittedName>
</protein>
<reference evidence="2" key="1">
    <citation type="submission" date="2015-01" db="EMBL/GenBank/DDBJ databases">
        <title>Comparative genome analysis of Bacillus coagulans HM-08, Clostridium butyricum HM-68, Bacillus subtilis HM-66 and Bacillus paralicheniformis BL-09.</title>
        <authorList>
            <person name="Zhang H."/>
        </authorList>
    </citation>
    <scope>NUCLEOTIDE SEQUENCE [LARGE SCALE GENOMIC DNA]</scope>
    <source>
        <strain evidence="2">HM-08</strain>
    </source>
</reference>
<organism evidence="1 2">
    <name type="scientific">Heyndrickxia coagulans</name>
    <name type="common">Weizmannia coagulans</name>
    <dbReference type="NCBI Taxonomy" id="1398"/>
    <lineage>
        <taxon>Bacteria</taxon>
        <taxon>Bacillati</taxon>
        <taxon>Bacillota</taxon>
        <taxon>Bacilli</taxon>
        <taxon>Bacillales</taxon>
        <taxon>Bacillaceae</taxon>
        <taxon>Heyndrickxia</taxon>
    </lineage>
</organism>
<accession>A0AAN0T3T6</accession>
<evidence type="ECO:0000313" key="2">
    <source>
        <dbReference type="Proteomes" id="UP000032024"/>
    </source>
</evidence>
<sequence>MKKDKPWIKIPFLCKSIWQKSYTEKILKNGRKTDKYDK</sequence>
<dbReference type="AlphaFoldDB" id="A0AAN0T3T6"/>
<name>A0AAN0T3T6_HEYCO</name>
<gene>
    <name evidence="1" type="ORF">SB48_HM08orf02443</name>
</gene>
<dbReference type="Proteomes" id="UP000032024">
    <property type="component" value="Chromosome"/>
</dbReference>
<evidence type="ECO:0000313" key="1">
    <source>
        <dbReference type="EMBL" id="AJO22342.1"/>
    </source>
</evidence>
<dbReference type="EMBL" id="CP010525">
    <property type="protein sequence ID" value="AJO22342.1"/>
    <property type="molecule type" value="Genomic_DNA"/>
</dbReference>
<proteinExistence type="predicted"/>
<keyword evidence="2" id="KW-1185">Reference proteome</keyword>